<dbReference type="AlphaFoldDB" id="A0A8H5MJ35"/>
<dbReference type="PANTHER" id="PTHR36847:SF1">
    <property type="entry name" value="AMIDOLIGASE ENZYME"/>
    <property type="match status" value="1"/>
</dbReference>
<protein>
    <recommendedName>
        <fullName evidence="4">Amidoligase</fullName>
    </recommendedName>
</protein>
<dbReference type="PANTHER" id="PTHR36847">
    <property type="entry name" value="AMIDOLIGASE ENZYME"/>
    <property type="match status" value="1"/>
</dbReference>
<feature type="compositionally biased region" description="Polar residues" evidence="1">
    <location>
        <begin position="593"/>
        <end position="603"/>
    </location>
</feature>
<organism evidence="2 3">
    <name type="scientific">Fusarium mexicanum</name>
    <dbReference type="NCBI Taxonomy" id="751941"/>
    <lineage>
        <taxon>Eukaryota</taxon>
        <taxon>Fungi</taxon>
        <taxon>Dikarya</taxon>
        <taxon>Ascomycota</taxon>
        <taxon>Pezizomycotina</taxon>
        <taxon>Sordariomycetes</taxon>
        <taxon>Hypocreomycetidae</taxon>
        <taxon>Hypocreales</taxon>
        <taxon>Nectriaceae</taxon>
        <taxon>Fusarium</taxon>
        <taxon>Fusarium fujikuroi species complex</taxon>
    </lineage>
</organism>
<name>A0A8H5MJ35_9HYPO</name>
<dbReference type="InterPro" id="IPR022025">
    <property type="entry name" value="Amidoligase_2"/>
</dbReference>
<dbReference type="Pfam" id="PF12224">
    <property type="entry name" value="Amidoligase_2"/>
    <property type="match status" value="1"/>
</dbReference>
<proteinExistence type="predicted"/>
<dbReference type="EMBL" id="JAAOAM010000464">
    <property type="protein sequence ID" value="KAF5530588.1"/>
    <property type="molecule type" value="Genomic_DNA"/>
</dbReference>
<evidence type="ECO:0008006" key="4">
    <source>
        <dbReference type="Google" id="ProtNLM"/>
    </source>
</evidence>
<evidence type="ECO:0000256" key="1">
    <source>
        <dbReference type="SAM" id="MobiDB-lite"/>
    </source>
</evidence>
<keyword evidence="3" id="KW-1185">Reference proteome</keyword>
<evidence type="ECO:0000313" key="3">
    <source>
        <dbReference type="Proteomes" id="UP000522262"/>
    </source>
</evidence>
<feature type="compositionally biased region" description="Basic and acidic residues" evidence="1">
    <location>
        <begin position="559"/>
        <end position="589"/>
    </location>
</feature>
<comment type="caution">
    <text evidence="2">The sequence shown here is derived from an EMBL/GenBank/DDBJ whole genome shotgun (WGS) entry which is preliminary data.</text>
</comment>
<reference evidence="2 3" key="1">
    <citation type="submission" date="2020-05" db="EMBL/GenBank/DDBJ databases">
        <title>Identification and distribution of gene clusters putatively required for synthesis of sphingolipid metabolism inhibitors in phylogenetically diverse species of the filamentous fungus Fusarium.</title>
        <authorList>
            <person name="Kim H.-S."/>
            <person name="Busman M."/>
            <person name="Brown D.W."/>
            <person name="Divon H."/>
            <person name="Uhlig S."/>
            <person name="Proctor R.H."/>
        </authorList>
    </citation>
    <scope>NUCLEOTIDE SEQUENCE [LARGE SCALE GENOMIC DNA]</scope>
    <source>
        <strain evidence="2 3">NRRL 53147</strain>
    </source>
</reference>
<gene>
    <name evidence="2" type="ORF">FMEXI_13439</name>
</gene>
<feature type="region of interest" description="Disordered" evidence="1">
    <location>
        <begin position="541"/>
        <end position="605"/>
    </location>
</feature>
<feature type="compositionally biased region" description="Polar residues" evidence="1">
    <location>
        <begin position="541"/>
        <end position="557"/>
    </location>
</feature>
<evidence type="ECO:0000313" key="2">
    <source>
        <dbReference type="EMBL" id="KAF5530588.1"/>
    </source>
</evidence>
<accession>A0A8H5MJ35</accession>
<dbReference type="Proteomes" id="UP000522262">
    <property type="component" value="Unassembled WGS sequence"/>
</dbReference>
<sequence>MELCGTEETDDRYDNFTRPPRVSFGFELEFLVAVNPIEVEADDSIPGLAPATGHYNGVTAVLELLRDHEFCARTVEENSVANQSQSETKEYPWIVTTDGSVSESGTEWKNEAYAWDAVEIASPPMYACDEAYRLVSVVVRLLTNNLRLRVNTSCGFHVHVGNGPHQMDMDASRNYAALQWASDPVLSTLHSPARSFARYSKSIRRFAGVELSDNVTADIARRQVTGLNFIPRYVSRARKLGEDPVASNVALLQRIREAHEKETDGMFLEPECESDGSDYECEDGRPFDRPRKAKGVRREARYMPYVSELINEDKAKHLDDESNRACRDLPPQLDFPASQTITSCRSSEGVPLLDEQRKKMKAVARQADILSPVYETDYDKGDGDDDSLKASKVAWRGVAELMACDVGVHQVAHLMCDATTFLKYYSYNWKGQLMGEIAPMVRKETHGTVESRLASGSLDAEWIVTWIKIQCRMLEWARDADPSQLMRVIGKLSMDDVSRECTYDVLDFLRDLGMYTELKHCQERLLRAEEAWFECTMLQVRGSSDPGTSPHPESSSAGPDKEDSRDTRRDPDDSGETRGGSDDGGRNEWDSPFNPNLSDQASTFRGKIEERSDTYHMYRMHMEFHYGSADRDSNCSLFLEDIYPSLDS</sequence>